<dbReference type="Pfam" id="PF13855">
    <property type="entry name" value="LRR_8"/>
    <property type="match status" value="3"/>
</dbReference>
<dbReference type="OMA" id="CANSHLR"/>
<feature type="transmembrane region" description="Helical" evidence="3">
    <location>
        <begin position="740"/>
        <end position="764"/>
    </location>
</feature>
<dbReference type="InterPro" id="IPR026906">
    <property type="entry name" value="LRR_5"/>
</dbReference>
<evidence type="ECO:0000256" key="1">
    <source>
        <dbReference type="ARBA" id="ARBA00022614"/>
    </source>
</evidence>
<dbReference type="GO" id="GO:0050431">
    <property type="term" value="F:transforming growth factor beta binding"/>
    <property type="evidence" value="ECO:0000318"/>
    <property type="project" value="GO_Central"/>
</dbReference>
<keyword evidence="5" id="KW-1185">Reference proteome</keyword>
<organism evidence="4 5">
    <name type="scientific">Monodelphis domestica</name>
    <name type="common">Gray short-tailed opossum</name>
    <dbReference type="NCBI Taxonomy" id="13616"/>
    <lineage>
        <taxon>Eukaryota</taxon>
        <taxon>Metazoa</taxon>
        <taxon>Chordata</taxon>
        <taxon>Craniata</taxon>
        <taxon>Vertebrata</taxon>
        <taxon>Euteleostomi</taxon>
        <taxon>Mammalia</taxon>
        <taxon>Metatheria</taxon>
        <taxon>Didelphimorphia</taxon>
        <taxon>Didelphidae</taxon>
        <taxon>Monodelphis</taxon>
    </lineage>
</organism>
<dbReference type="InParanoid" id="A0A5F8GKT4"/>
<dbReference type="GO" id="GO:0014005">
    <property type="term" value="P:microglia development"/>
    <property type="evidence" value="ECO:0007669"/>
    <property type="project" value="Ensembl"/>
</dbReference>
<dbReference type="GO" id="GO:0141069">
    <property type="term" value="F:receptor ligand inhibitor activity"/>
    <property type="evidence" value="ECO:0007669"/>
    <property type="project" value="Ensembl"/>
</dbReference>
<evidence type="ECO:0000256" key="3">
    <source>
        <dbReference type="SAM" id="Phobius"/>
    </source>
</evidence>
<accession>A0A5F8GKT4</accession>
<dbReference type="PANTHER" id="PTHR45712:SF30">
    <property type="entry name" value="LRRNT DOMAIN-CONTAINING PROTEIN"/>
    <property type="match status" value="1"/>
</dbReference>
<dbReference type="GO" id="GO:0006954">
    <property type="term" value="P:inflammatory response"/>
    <property type="evidence" value="ECO:0007669"/>
    <property type="project" value="Ensembl"/>
</dbReference>
<dbReference type="GO" id="GO:0009986">
    <property type="term" value="C:cell surface"/>
    <property type="evidence" value="ECO:0007669"/>
    <property type="project" value="Ensembl"/>
</dbReference>
<reference evidence="4" key="2">
    <citation type="submission" date="2025-08" db="UniProtKB">
        <authorList>
            <consortium name="Ensembl"/>
        </authorList>
    </citation>
    <scope>IDENTIFICATION</scope>
</reference>
<dbReference type="FunCoup" id="A0A5F8GKT4">
    <property type="interactions" value="68"/>
</dbReference>
<dbReference type="STRING" id="13616.ENSMODP00000048268"/>
<dbReference type="Pfam" id="PF13306">
    <property type="entry name" value="LRR_5"/>
    <property type="match status" value="1"/>
</dbReference>
<evidence type="ECO:0000313" key="5">
    <source>
        <dbReference type="Proteomes" id="UP000002280"/>
    </source>
</evidence>
<keyword evidence="3" id="KW-1133">Transmembrane helix</keyword>
<dbReference type="GO" id="GO:0035583">
    <property type="term" value="P:sequestering of TGFbeta in extracellular matrix"/>
    <property type="evidence" value="ECO:0007669"/>
    <property type="project" value="Ensembl"/>
</dbReference>
<protein>
    <submittedName>
        <fullName evidence="4">Negative regulator of reactive oxygen species</fullName>
    </submittedName>
</protein>
<dbReference type="GO" id="GO:0007179">
    <property type="term" value="P:transforming growth factor beta receptor signaling pathway"/>
    <property type="evidence" value="ECO:0000318"/>
    <property type="project" value="GO_Central"/>
</dbReference>
<sequence length="782" mass="89186">MLPTSRSSGLVGTNEVIISRHGECVHFLKNYTCLYLLRIIIKFFKYIKKFSNSRMPYMMCQIPAMCPPTQKTKIISFSNLISLSFYSAALEMELLSLWLSLIFIVLVVEWRSRTGMAGAEYQGICKLVGQVVDCQRRHLVSVPNDLPSHSVELVLDANPIKTLEHHSLLRYSHLENLSLDNCKLECIDRNTFQGSSSLHTLTLSNNFLSVNYTESGAALRSLPILRKLDLSGNLLTEDMVAEMLLNLSSLESLSLARNVIMRLDDSAFQSLERLQELDLQKNYIFEIESGTFDHLKWLRRLNLAFNHLPCIVNFDLTQLQTLNVSYNILEWFIADSGGAAFELETLDLSHNQLLFFPFLPQQNRLHTLLLMDNQMGFYRDLYNASSPQEMVVHFLLIDGNVTNVTTVNLWEDFSLSDLSALHFLDLSQNQFRYLPDGFLRNMTSLSHLNLNQNCLQTFHIQKDNPPNSLSDLNLSQNQLSELRLAPRLTSFLRNLRYFNLSSNQLRGIPPGLFTNASNITTIDLSHNKITVCPQSEKVSQLVCVDFRNMTSLRSLSLENCGLATLEDGTFRGTSLTHLDLSSNQDILLRGISPLQDITRTLQVLSLRDVGLHSSGRELDFVGFGNLKYLDVSTNSLTSFPRFWGSLELHTLDLRRNCLTAPPQWTSSEQLKKSLRVLYLSQNPYDCCSPESWEPLQNLKTLHIADWRNVTCNFSSKMLHVVELSEDFYQGCKWMKADQGLLYLVLILPTCLTLLVACVVIFLTFKKPLLQVVKSRCHWSSIY</sequence>
<dbReference type="GO" id="GO:0005783">
    <property type="term" value="C:endoplasmic reticulum"/>
    <property type="evidence" value="ECO:0007669"/>
    <property type="project" value="Ensembl"/>
</dbReference>
<proteinExistence type="predicted"/>
<dbReference type="PROSITE" id="PS51450">
    <property type="entry name" value="LRR"/>
    <property type="match status" value="3"/>
</dbReference>
<reference evidence="4" key="3">
    <citation type="submission" date="2025-09" db="UniProtKB">
        <authorList>
            <consortium name="Ensembl"/>
        </authorList>
    </citation>
    <scope>IDENTIFICATION</scope>
</reference>
<dbReference type="InterPro" id="IPR032675">
    <property type="entry name" value="LRR_dom_sf"/>
</dbReference>
<name>A0A5F8GKT4_MONDO</name>
<dbReference type="Proteomes" id="UP000002280">
    <property type="component" value="Chromosome 4"/>
</dbReference>
<keyword evidence="2" id="KW-0677">Repeat</keyword>
<dbReference type="GeneTree" id="ENSGT00940000157975"/>
<dbReference type="InterPro" id="IPR003591">
    <property type="entry name" value="Leu-rich_rpt_typical-subtyp"/>
</dbReference>
<dbReference type="GO" id="GO:0005615">
    <property type="term" value="C:extracellular space"/>
    <property type="evidence" value="ECO:0000318"/>
    <property type="project" value="GO_Central"/>
</dbReference>
<dbReference type="SMART" id="SM00369">
    <property type="entry name" value="LRR_TYP"/>
    <property type="match status" value="10"/>
</dbReference>
<dbReference type="SUPFAM" id="SSF52058">
    <property type="entry name" value="L domain-like"/>
    <property type="match status" value="2"/>
</dbReference>
<dbReference type="FunFam" id="3.80.10.10:FF:000684">
    <property type="entry name" value="Transforming growth factor beta activator LRRC33"/>
    <property type="match status" value="1"/>
</dbReference>
<dbReference type="FunFam" id="3.80.10.10:FF:000318">
    <property type="entry name" value="transforming growth factor beta activator LRRC32"/>
    <property type="match status" value="1"/>
</dbReference>
<keyword evidence="1" id="KW-0433">Leucine-rich repeat</keyword>
<keyword evidence="3" id="KW-0472">Membrane</keyword>
<dbReference type="Bgee" id="ENSMODG00000018447">
    <property type="expression patterns" value="Expressed in blood and 16 other cell types or tissues"/>
</dbReference>
<dbReference type="Gene3D" id="3.80.10.10">
    <property type="entry name" value="Ribonuclease Inhibitor"/>
    <property type="match status" value="7"/>
</dbReference>
<keyword evidence="3" id="KW-0812">Transmembrane</keyword>
<dbReference type="PANTHER" id="PTHR45712">
    <property type="entry name" value="AGAP008170-PA"/>
    <property type="match status" value="1"/>
</dbReference>
<reference evidence="4 5" key="1">
    <citation type="journal article" date="2007" name="Nature">
        <title>Genome of the marsupial Monodelphis domestica reveals innovation in non-coding sequences.</title>
        <authorList>
            <person name="Mikkelsen T.S."/>
            <person name="Wakefield M.J."/>
            <person name="Aken B."/>
            <person name="Amemiya C.T."/>
            <person name="Chang J.L."/>
            <person name="Duke S."/>
            <person name="Garber M."/>
            <person name="Gentles A.J."/>
            <person name="Goodstadt L."/>
            <person name="Heger A."/>
            <person name="Jurka J."/>
            <person name="Kamal M."/>
            <person name="Mauceli E."/>
            <person name="Searle S.M."/>
            <person name="Sharpe T."/>
            <person name="Baker M.L."/>
            <person name="Batzer M.A."/>
            <person name="Benos P.V."/>
            <person name="Belov K."/>
            <person name="Clamp M."/>
            <person name="Cook A."/>
            <person name="Cuff J."/>
            <person name="Das R."/>
            <person name="Davidow L."/>
            <person name="Deakin J.E."/>
            <person name="Fazzari M.J."/>
            <person name="Glass J.L."/>
            <person name="Grabherr M."/>
            <person name="Greally J.M."/>
            <person name="Gu W."/>
            <person name="Hore T.A."/>
            <person name="Huttley G.A."/>
            <person name="Kleber M."/>
            <person name="Jirtle R.L."/>
            <person name="Koina E."/>
            <person name="Lee J.T."/>
            <person name="Mahony S."/>
            <person name="Marra M.A."/>
            <person name="Miller R.D."/>
            <person name="Nicholls R.D."/>
            <person name="Oda M."/>
            <person name="Papenfuss A.T."/>
            <person name="Parra Z.E."/>
            <person name="Pollock D.D."/>
            <person name="Ray D.A."/>
            <person name="Schein J.E."/>
            <person name="Speed T.P."/>
            <person name="Thompson K."/>
            <person name="VandeBerg J.L."/>
            <person name="Wade C.M."/>
            <person name="Walker J.A."/>
            <person name="Waters P.D."/>
            <person name="Webber C."/>
            <person name="Weidman J.R."/>
            <person name="Xie X."/>
            <person name="Zody M.C."/>
            <person name="Baldwin J."/>
            <person name="Abdouelleil A."/>
            <person name="Abdulkadir J."/>
            <person name="Abebe A."/>
            <person name="Abera B."/>
            <person name="Abreu J."/>
            <person name="Acer S.C."/>
            <person name="Aftuck L."/>
            <person name="Alexander A."/>
            <person name="An P."/>
            <person name="Anderson E."/>
            <person name="Anderson S."/>
            <person name="Arachi H."/>
            <person name="Azer M."/>
            <person name="Bachantsang P."/>
            <person name="Barry A."/>
            <person name="Bayul T."/>
            <person name="Berlin A."/>
            <person name="Bessette D."/>
            <person name="Bloom T."/>
            <person name="Bloom T."/>
            <person name="Boguslavskiy L."/>
            <person name="Bonnet C."/>
            <person name="Boukhgalter B."/>
            <person name="Bourzgui I."/>
            <person name="Brown A."/>
            <person name="Cahill P."/>
            <person name="Channer S."/>
            <person name="Cheshatsang Y."/>
            <person name="Chuda L."/>
            <person name="Citroen M."/>
            <person name="Collymore A."/>
            <person name="Cooke P."/>
            <person name="Costello M."/>
            <person name="D'Aco K."/>
            <person name="Daza R."/>
            <person name="De Haan G."/>
            <person name="DeGray S."/>
            <person name="DeMaso C."/>
            <person name="Dhargay N."/>
            <person name="Dooley K."/>
            <person name="Dooley E."/>
            <person name="Doricent M."/>
            <person name="Dorje P."/>
            <person name="Dorjee K."/>
            <person name="Dupes A."/>
            <person name="Elong R."/>
            <person name="Falk J."/>
            <person name="Farina A."/>
            <person name="Faro S."/>
            <person name="Ferguson D."/>
            <person name="Fisher S."/>
            <person name="Foley C.D."/>
            <person name="Franke A."/>
            <person name="Friedrich D."/>
            <person name="Gadbois L."/>
            <person name="Gearin G."/>
            <person name="Gearin C.R."/>
            <person name="Giannoukos G."/>
            <person name="Goode T."/>
            <person name="Graham J."/>
            <person name="Grandbois E."/>
            <person name="Grewal S."/>
            <person name="Gyaltsen K."/>
            <person name="Hafez N."/>
            <person name="Hagos B."/>
            <person name="Hall J."/>
            <person name="Henson C."/>
            <person name="Hollinger A."/>
            <person name="Honan T."/>
            <person name="Huard M.D."/>
            <person name="Hughes L."/>
            <person name="Hurhula B."/>
            <person name="Husby M.E."/>
            <person name="Kamat A."/>
            <person name="Kanga B."/>
            <person name="Kashin S."/>
            <person name="Khazanovich D."/>
            <person name="Kisner P."/>
            <person name="Lance K."/>
            <person name="Lara M."/>
            <person name="Lee W."/>
            <person name="Lennon N."/>
            <person name="Letendre F."/>
            <person name="LeVine R."/>
            <person name="Lipovsky A."/>
            <person name="Liu X."/>
            <person name="Liu J."/>
            <person name="Liu S."/>
            <person name="Lokyitsang T."/>
            <person name="Lokyitsang Y."/>
            <person name="Lubonja R."/>
            <person name="Lui A."/>
            <person name="MacDonald P."/>
            <person name="Magnisalis V."/>
            <person name="Maru K."/>
            <person name="Matthews C."/>
            <person name="McCusker W."/>
            <person name="McDonough S."/>
            <person name="Mehta T."/>
            <person name="Meldrim J."/>
            <person name="Meneus L."/>
            <person name="Mihai O."/>
            <person name="Mihalev A."/>
            <person name="Mihova T."/>
            <person name="Mittelman R."/>
            <person name="Mlenga V."/>
            <person name="Montmayeur A."/>
            <person name="Mulrain L."/>
            <person name="Navidi A."/>
            <person name="Naylor J."/>
            <person name="Negash T."/>
            <person name="Nguyen T."/>
            <person name="Nguyen N."/>
            <person name="Nicol R."/>
            <person name="Norbu C."/>
            <person name="Norbu N."/>
            <person name="Novod N."/>
            <person name="O'Neill B."/>
            <person name="Osman S."/>
            <person name="Markiewicz E."/>
            <person name="Oyono O.L."/>
            <person name="Patti C."/>
            <person name="Phunkhang P."/>
            <person name="Pierre F."/>
            <person name="Priest M."/>
            <person name="Raghuraman S."/>
            <person name="Rege F."/>
            <person name="Reyes R."/>
            <person name="Rise C."/>
            <person name="Rogov P."/>
            <person name="Ross K."/>
            <person name="Ryan E."/>
            <person name="Settipalli S."/>
            <person name="Shea T."/>
            <person name="Sherpa N."/>
            <person name="Shi L."/>
            <person name="Shih D."/>
            <person name="Sparrow T."/>
            <person name="Spaulding J."/>
            <person name="Stalker J."/>
            <person name="Stange-Thomann N."/>
            <person name="Stavropoulos S."/>
            <person name="Stone C."/>
            <person name="Strader C."/>
            <person name="Tesfaye S."/>
            <person name="Thomson T."/>
            <person name="Thoulutsang Y."/>
            <person name="Thoulutsang D."/>
            <person name="Topham K."/>
            <person name="Topping I."/>
            <person name="Tsamla T."/>
            <person name="Vassiliev H."/>
            <person name="Vo A."/>
            <person name="Wangchuk T."/>
            <person name="Wangdi T."/>
            <person name="Weiand M."/>
            <person name="Wilkinson J."/>
            <person name="Wilson A."/>
            <person name="Yadav S."/>
            <person name="Young G."/>
            <person name="Yu Q."/>
            <person name="Zembek L."/>
            <person name="Zhong D."/>
            <person name="Zimmer A."/>
            <person name="Zwirko Z."/>
            <person name="Jaffe D.B."/>
            <person name="Alvarez P."/>
            <person name="Brockman W."/>
            <person name="Butler J."/>
            <person name="Chin C."/>
            <person name="Gnerre S."/>
            <person name="MacCallum I."/>
            <person name="Graves J.A."/>
            <person name="Ponting C.P."/>
            <person name="Breen M."/>
            <person name="Samollow P.B."/>
            <person name="Lander E.S."/>
            <person name="Lindblad-Toh K."/>
        </authorList>
    </citation>
    <scope>NUCLEOTIDE SEQUENCE [LARGE SCALE GENOMIC DNA]</scope>
</reference>
<dbReference type="Ensembl" id="ENSMODT00000056393.1">
    <property type="protein sequence ID" value="ENSMODP00000048268.1"/>
    <property type="gene ID" value="ENSMODG00000018447.4"/>
</dbReference>
<dbReference type="GO" id="GO:0006955">
    <property type="term" value="P:immune response"/>
    <property type="evidence" value="ECO:0000318"/>
    <property type="project" value="GO_Central"/>
</dbReference>
<evidence type="ECO:0000313" key="4">
    <source>
        <dbReference type="Ensembl" id="ENSMODP00000048268.1"/>
    </source>
</evidence>
<dbReference type="GO" id="GO:0006801">
    <property type="term" value="P:superoxide metabolic process"/>
    <property type="evidence" value="ECO:0007669"/>
    <property type="project" value="Ensembl"/>
</dbReference>
<evidence type="ECO:0000256" key="2">
    <source>
        <dbReference type="ARBA" id="ARBA00022737"/>
    </source>
</evidence>
<gene>
    <name evidence="4" type="primary">NRROS</name>
</gene>
<dbReference type="InterPro" id="IPR050333">
    <property type="entry name" value="SLRP"/>
</dbReference>
<dbReference type="AlphaFoldDB" id="A0A5F8GKT4"/>
<dbReference type="InterPro" id="IPR001611">
    <property type="entry name" value="Leu-rich_rpt"/>
</dbReference>